<proteinExistence type="predicted"/>
<accession>A0A5K1K154</accession>
<name>A0A5K1K154_9APHY</name>
<feature type="region of interest" description="Disordered" evidence="1">
    <location>
        <begin position="319"/>
        <end position="346"/>
    </location>
</feature>
<evidence type="ECO:0000313" key="2">
    <source>
        <dbReference type="EMBL" id="VWO99202.1"/>
    </source>
</evidence>
<feature type="compositionally biased region" description="Polar residues" evidence="1">
    <location>
        <begin position="319"/>
        <end position="331"/>
    </location>
</feature>
<feature type="region of interest" description="Disordered" evidence="1">
    <location>
        <begin position="171"/>
        <end position="251"/>
    </location>
</feature>
<protein>
    <submittedName>
        <fullName evidence="2">Uncharacterized protein</fullName>
    </submittedName>
</protein>
<feature type="compositionally biased region" description="Low complexity" evidence="1">
    <location>
        <begin position="178"/>
        <end position="193"/>
    </location>
</feature>
<organism evidence="2">
    <name type="scientific">Ganoderma boninense</name>
    <dbReference type="NCBI Taxonomy" id="34458"/>
    <lineage>
        <taxon>Eukaryota</taxon>
        <taxon>Fungi</taxon>
        <taxon>Dikarya</taxon>
        <taxon>Basidiomycota</taxon>
        <taxon>Agaricomycotina</taxon>
        <taxon>Agaricomycetes</taxon>
        <taxon>Polyporales</taxon>
        <taxon>Polyporaceae</taxon>
        <taxon>Ganoderma</taxon>
    </lineage>
</organism>
<dbReference type="EMBL" id="LR727472">
    <property type="protein sequence ID" value="VWO99202.1"/>
    <property type="molecule type" value="Genomic_DNA"/>
</dbReference>
<reference evidence="2" key="1">
    <citation type="submission" date="2019-10" db="EMBL/GenBank/DDBJ databases">
        <authorList>
            <person name="Nor Muhammad N."/>
        </authorList>
    </citation>
    <scope>NUCLEOTIDE SEQUENCE</scope>
</reference>
<sequence>MQLLFPSGLAYGVIQMDPHSMVMELGLDDTQTLAAVKEMKPKKYLVYLEHPLDVPLPQSRWCRYSASPIASSLRAEDKENGLLPDMVVPIYPNTQHSSEKRPPVRPSGNFPATNCFHWIDALTNVRVRRRPHGESFDDTRAVSLNGRQHVAIQMAFSDDYNRADKWLSDQGVCDDGESSASGSSSSSTSSVRSIPPDALHDPKVRQACSPLDFALYPPPTPTSSGDSDAPIPPQSDDSDSSSDSDHERDVQRSIAREISGLNLFGWDPDPTVPLIPLVDLWLELDEHICAEDDLPSPLDWKKEEDEVVSIIMDAFARRSPSNSDASIATNDSHSRDEQLAAPPSEPDYLAGARAMKAAAPARQARGVSRTTRVPTFLRRLPFPTPIGS</sequence>
<evidence type="ECO:0000256" key="1">
    <source>
        <dbReference type="SAM" id="MobiDB-lite"/>
    </source>
</evidence>
<dbReference type="AlphaFoldDB" id="A0A5K1K154"/>
<gene>
    <name evidence="2" type="primary">I1RE51</name>
</gene>